<evidence type="ECO:0000313" key="5">
    <source>
        <dbReference type="EMBL" id="PIS08934.1"/>
    </source>
</evidence>
<dbReference type="AlphaFoldDB" id="A0A2H0W8E1"/>
<dbReference type="Pfam" id="PF02899">
    <property type="entry name" value="Phage_int_SAM_1"/>
    <property type="match status" value="1"/>
</dbReference>
<dbReference type="InterPro" id="IPR044068">
    <property type="entry name" value="CB"/>
</dbReference>
<comment type="caution">
    <text evidence="5">The sequence shown here is derived from an EMBL/GenBank/DDBJ whole genome shotgun (WGS) entry which is preliminary data.</text>
</comment>
<accession>A0A2H0W8E1</accession>
<keyword evidence="3" id="KW-1133">Transmembrane helix</keyword>
<dbReference type="SUPFAM" id="SSF47823">
    <property type="entry name" value="lambda integrase-like, N-terminal domain"/>
    <property type="match status" value="1"/>
</dbReference>
<proteinExistence type="predicted"/>
<dbReference type="Proteomes" id="UP000230093">
    <property type="component" value="Unassembled WGS sequence"/>
</dbReference>
<protein>
    <recommendedName>
        <fullName evidence="4">Core-binding (CB) domain-containing protein</fullName>
    </recommendedName>
</protein>
<dbReference type="GO" id="GO:0003677">
    <property type="term" value="F:DNA binding"/>
    <property type="evidence" value="ECO:0007669"/>
    <property type="project" value="UniProtKB-UniRule"/>
</dbReference>
<organism evidence="5 6">
    <name type="scientific">Candidatus Beckwithbacteria bacterium CG10_big_fil_rev_8_21_14_0_10_34_10</name>
    <dbReference type="NCBI Taxonomy" id="1974495"/>
    <lineage>
        <taxon>Bacteria</taxon>
        <taxon>Candidatus Beckwithiibacteriota</taxon>
    </lineage>
</organism>
<keyword evidence="3" id="KW-0472">Membrane</keyword>
<reference evidence="6" key="1">
    <citation type="submission" date="2017-09" db="EMBL/GenBank/DDBJ databases">
        <title>Depth-based differentiation of microbial function through sediment-hosted aquifers and enrichment of novel symbionts in the deep terrestrial subsurface.</title>
        <authorList>
            <person name="Probst A.J."/>
            <person name="Ladd B."/>
            <person name="Jarett J.K."/>
            <person name="Geller-Mcgrath D.E."/>
            <person name="Sieber C.M.K."/>
            <person name="Emerson J.B."/>
            <person name="Anantharaman K."/>
            <person name="Thomas B.C."/>
            <person name="Malmstrom R."/>
            <person name="Stieglmeier M."/>
            <person name="Klingl A."/>
            <person name="Woyke T."/>
            <person name="Ryan C.M."/>
            <person name="Banfield J.F."/>
        </authorList>
    </citation>
    <scope>NUCLEOTIDE SEQUENCE [LARGE SCALE GENOMIC DNA]</scope>
</reference>
<keyword evidence="3" id="KW-0812">Transmembrane</keyword>
<dbReference type="EMBL" id="PEZT01000024">
    <property type="protein sequence ID" value="PIS08934.1"/>
    <property type="molecule type" value="Genomic_DNA"/>
</dbReference>
<evidence type="ECO:0000256" key="3">
    <source>
        <dbReference type="SAM" id="Phobius"/>
    </source>
</evidence>
<name>A0A2H0W8E1_9BACT</name>
<dbReference type="GO" id="GO:0015074">
    <property type="term" value="P:DNA integration"/>
    <property type="evidence" value="ECO:0007669"/>
    <property type="project" value="InterPro"/>
</dbReference>
<feature type="non-terminal residue" evidence="5">
    <location>
        <position position="797"/>
    </location>
</feature>
<dbReference type="InterPro" id="IPR010998">
    <property type="entry name" value="Integrase_recombinase_N"/>
</dbReference>
<feature type="transmembrane region" description="Helical" evidence="3">
    <location>
        <begin position="133"/>
        <end position="156"/>
    </location>
</feature>
<gene>
    <name evidence="5" type="ORF">COT75_04225</name>
</gene>
<evidence type="ECO:0000259" key="4">
    <source>
        <dbReference type="PROSITE" id="PS51900"/>
    </source>
</evidence>
<dbReference type="Gene3D" id="1.10.150.130">
    <property type="match status" value="1"/>
</dbReference>
<sequence>MIEEVIKSYQQYLVSKRLSQSSISNYLSDLRKFLTWFQAKYPSLKADLTDQITPTILNNYKIYLSKSKTPAKTINRHLSALRSFGGYLKTNQLMMVSPAAKLENIPQAQIIKENPLLDSQHKMAELFKEHKKTFVLVVVTLVILIIASSIGLFFILKNNKNQKGKQAESFIQEIEPISLPQKTLEESEPLYVYDESSGELTEVEGGLKSGTCDYCLNARALQEYTPSASAGASKIPVTTDTGDLVLGADSPTLYSLGGNFGIKGQELTLSTDTGTDGDISLAPDGQGAIRFFLGTTSDDHFKISNANISSGALVSAWAGNSYSGYDLLRLSSGLAEITRFKVTSEGDLSLTRDATVGGTLQASALSIKGWKSNLVQIQNTLSQNLFQVTSAGNVGISSYLNHLGDDDTFLTFEDDLIYLNAGGAKFLQFLEDDTQDILTGNYNLEDIDFLWKGNTNIPLFYINADSEQVGIGTSTPSYKLHVAGNSKFEAEMRVGGNIIPNSDNGHDLGSSTLEWRNLYIDGTAYLDTAHIDALFLNGDIDMQDNLILNIGDSGTDFTTGGGLNLASTLTLNSALAGEDNTVLVLNSSNEVITDEIDSRVWGNTLVDYSQTTADYIPKMSDTDTIINSVIYELSGNIGIGTTSPDAQLHIFTDNSGIQTLLILESLAENYDQGSAILFKDYADPNGAARIRSIAYGYGIAGLAFDTGNSLTEAMRITDTGYMGIGTTNPGHRLDVSGKIALDGTVIAYRPTLMTGTLILGNGGTNLSHSSGDQGYYNTFVGLGSGNSNTIGYDNSAV</sequence>
<dbReference type="PROSITE" id="PS51900">
    <property type="entry name" value="CB"/>
    <property type="match status" value="1"/>
</dbReference>
<keyword evidence="1 2" id="KW-0238">DNA-binding</keyword>
<evidence type="ECO:0000256" key="2">
    <source>
        <dbReference type="PROSITE-ProRule" id="PRU01248"/>
    </source>
</evidence>
<feature type="domain" description="Core-binding (CB)" evidence="4">
    <location>
        <begin position="1"/>
        <end position="89"/>
    </location>
</feature>
<evidence type="ECO:0000256" key="1">
    <source>
        <dbReference type="ARBA" id="ARBA00023125"/>
    </source>
</evidence>
<evidence type="ECO:0000313" key="6">
    <source>
        <dbReference type="Proteomes" id="UP000230093"/>
    </source>
</evidence>
<dbReference type="InterPro" id="IPR004107">
    <property type="entry name" value="Integrase_SAM-like_N"/>
</dbReference>